<protein>
    <recommendedName>
        <fullName evidence="1">DUF6570 domain-containing protein</fullName>
    </recommendedName>
</protein>
<evidence type="ECO:0000259" key="1">
    <source>
        <dbReference type="Pfam" id="PF20209"/>
    </source>
</evidence>
<dbReference type="HOGENOM" id="CLU_090397_0_0_1"/>
<keyword evidence="3" id="KW-1185">Reference proteome</keyword>
<reference evidence="3" key="1">
    <citation type="journal article" date="2014" name="Proc. Natl. Acad. Sci. U.S.A.">
        <title>Extensive sampling of basidiomycete genomes demonstrates inadequacy of the white-rot/brown-rot paradigm for wood decay fungi.</title>
        <authorList>
            <person name="Riley R."/>
            <person name="Salamov A.A."/>
            <person name="Brown D.W."/>
            <person name="Nagy L.G."/>
            <person name="Floudas D."/>
            <person name="Held B.W."/>
            <person name="Levasseur A."/>
            <person name="Lombard V."/>
            <person name="Morin E."/>
            <person name="Otillar R."/>
            <person name="Lindquist E.A."/>
            <person name="Sun H."/>
            <person name="LaButti K.M."/>
            <person name="Schmutz J."/>
            <person name="Jabbour D."/>
            <person name="Luo H."/>
            <person name="Baker S.E."/>
            <person name="Pisabarro A.G."/>
            <person name="Walton J.D."/>
            <person name="Blanchette R.A."/>
            <person name="Henrissat B."/>
            <person name="Martin F."/>
            <person name="Cullen D."/>
            <person name="Hibbett D.S."/>
            <person name="Grigoriev I.V."/>
        </authorList>
    </citation>
    <scope>NUCLEOTIDE SEQUENCE [LARGE SCALE GENOMIC DNA]</scope>
    <source>
        <strain evidence="3">CBS 339.88</strain>
    </source>
</reference>
<dbReference type="InterPro" id="IPR046700">
    <property type="entry name" value="DUF6570"/>
</dbReference>
<sequence>MRANAITFQSPVPKIYDVLPPPVKELDEVLAFIFTGPCRPTKDDIKRTSLLVRRNHVAKALNWLKLNHADYSDVGISKDNLMQYPESDCPVVIDYRESIINKDPEATSIHDNEEEDGVESGPCSFTVQGLTGQQFSELSIDTIKAKALEHLMSNAKILFAGHSEKPCSIFKNPQLFPSMLPL</sequence>
<dbReference type="OrthoDB" id="3221862at2759"/>
<dbReference type="Pfam" id="PF20209">
    <property type="entry name" value="DUF6570"/>
    <property type="match status" value="1"/>
</dbReference>
<proteinExistence type="predicted"/>
<feature type="domain" description="DUF6570" evidence="1">
    <location>
        <begin position="1"/>
        <end position="81"/>
    </location>
</feature>
<dbReference type="STRING" id="685588.A0A067TJG5"/>
<accession>A0A067TJG5</accession>
<dbReference type="Proteomes" id="UP000027222">
    <property type="component" value="Unassembled WGS sequence"/>
</dbReference>
<evidence type="ECO:0000313" key="3">
    <source>
        <dbReference type="Proteomes" id="UP000027222"/>
    </source>
</evidence>
<dbReference type="AlphaFoldDB" id="A0A067TJG5"/>
<name>A0A067TJG5_GALM3</name>
<organism evidence="2 3">
    <name type="scientific">Galerina marginata (strain CBS 339.88)</name>
    <dbReference type="NCBI Taxonomy" id="685588"/>
    <lineage>
        <taxon>Eukaryota</taxon>
        <taxon>Fungi</taxon>
        <taxon>Dikarya</taxon>
        <taxon>Basidiomycota</taxon>
        <taxon>Agaricomycotina</taxon>
        <taxon>Agaricomycetes</taxon>
        <taxon>Agaricomycetidae</taxon>
        <taxon>Agaricales</taxon>
        <taxon>Agaricineae</taxon>
        <taxon>Strophariaceae</taxon>
        <taxon>Galerina</taxon>
    </lineage>
</organism>
<gene>
    <name evidence="2" type="ORF">GALMADRAFT_55798</name>
</gene>
<evidence type="ECO:0000313" key="2">
    <source>
        <dbReference type="EMBL" id="KDR83311.1"/>
    </source>
</evidence>
<dbReference type="EMBL" id="KL142368">
    <property type="protein sequence ID" value="KDR83311.1"/>
    <property type="molecule type" value="Genomic_DNA"/>
</dbReference>